<sequence>MNGLFEKRDPAASESQERNDKRQKLMNETGGPSRQVGEGEDDEEVLPIHPITQLKKRIDPILKENENQLPELEKGG</sequence>
<dbReference type="Proteomes" id="UP000265520">
    <property type="component" value="Unassembled WGS sequence"/>
</dbReference>
<feature type="non-terminal residue" evidence="2">
    <location>
        <position position="76"/>
    </location>
</feature>
<protein>
    <submittedName>
        <fullName evidence="2">Uncharacterized protein</fullName>
    </submittedName>
</protein>
<feature type="compositionally biased region" description="Basic and acidic residues" evidence="1">
    <location>
        <begin position="1"/>
        <end position="25"/>
    </location>
</feature>
<evidence type="ECO:0000256" key="1">
    <source>
        <dbReference type="SAM" id="MobiDB-lite"/>
    </source>
</evidence>
<accession>A0A392P1U2</accession>
<dbReference type="AlphaFoldDB" id="A0A392P1U2"/>
<keyword evidence="3" id="KW-1185">Reference proteome</keyword>
<reference evidence="2 3" key="1">
    <citation type="journal article" date="2018" name="Front. Plant Sci.">
        <title>Red Clover (Trifolium pratense) and Zigzag Clover (T. medium) - A Picture of Genomic Similarities and Differences.</title>
        <authorList>
            <person name="Dluhosova J."/>
            <person name="Istvanek J."/>
            <person name="Nedelnik J."/>
            <person name="Repkova J."/>
        </authorList>
    </citation>
    <scope>NUCLEOTIDE SEQUENCE [LARGE SCALE GENOMIC DNA]</scope>
    <source>
        <strain evidence="3">cv. 10/8</strain>
        <tissue evidence="2">Leaf</tissue>
    </source>
</reference>
<dbReference type="EMBL" id="LXQA010056453">
    <property type="protein sequence ID" value="MCI04775.1"/>
    <property type="molecule type" value="Genomic_DNA"/>
</dbReference>
<name>A0A392P1U2_9FABA</name>
<evidence type="ECO:0000313" key="3">
    <source>
        <dbReference type="Proteomes" id="UP000265520"/>
    </source>
</evidence>
<organism evidence="2 3">
    <name type="scientific">Trifolium medium</name>
    <dbReference type="NCBI Taxonomy" id="97028"/>
    <lineage>
        <taxon>Eukaryota</taxon>
        <taxon>Viridiplantae</taxon>
        <taxon>Streptophyta</taxon>
        <taxon>Embryophyta</taxon>
        <taxon>Tracheophyta</taxon>
        <taxon>Spermatophyta</taxon>
        <taxon>Magnoliopsida</taxon>
        <taxon>eudicotyledons</taxon>
        <taxon>Gunneridae</taxon>
        <taxon>Pentapetalae</taxon>
        <taxon>rosids</taxon>
        <taxon>fabids</taxon>
        <taxon>Fabales</taxon>
        <taxon>Fabaceae</taxon>
        <taxon>Papilionoideae</taxon>
        <taxon>50 kb inversion clade</taxon>
        <taxon>NPAAA clade</taxon>
        <taxon>Hologalegina</taxon>
        <taxon>IRL clade</taxon>
        <taxon>Trifolieae</taxon>
        <taxon>Trifolium</taxon>
    </lineage>
</organism>
<feature type="compositionally biased region" description="Basic and acidic residues" evidence="1">
    <location>
        <begin position="56"/>
        <end position="76"/>
    </location>
</feature>
<feature type="region of interest" description="Disordered" evidence="1">
    <location>
        <begin position="1"/>
        <end position="76"/>
    </location>
</feature>
<comment type="caution">
    <text evidence="2">The sequence shown here is derived from an EMBL/GenBank/DDBJ whole genome shotgun (WGS) entry which is preliminary data.</text>
</comment>
<proteinExistence type="predicted"/>
<evidence type="ECO:0000313" key="2">
    <source>
        <dbReference type="EMBL" id="MCI04775.1"/>
    </source>
</evidence>